<evidence type="ECO:0000256" key="2">
    <source>
        <dbReference type="ARBA" id="ARBA00022692"/>
    </source>
</evidence>
<dbReference type="SUPFAM" id="SSF103473">
    <property type="entry name" value="MFS general substrate transporter"/>
    <property type="match status" value="1"/>
</dbReference>
<reference evidence="7" key="1">
    <citation type="submission" date="2022-09" db="EMBL/GenBank/DDBJ databases">
        <title>Actin cytoskeleton and complex cell architecture in an #Asgard archaeon.</title>
        <authorList>
            <person name="Ponce Toledo R.I."/>
            <person name="Schleper C."/>
            <person name="Rodrigues Oliveira T."/>
            <person name="Wollweber F."/>
            <person name="Xu J."/>
            <person name="Rittmann S."/>
            <person name="Klingl A."/>
            <person name="Pilhofer M."/>
        </authorList>
    </citation>
    <scope>NUCLEOTIDE SEQUENCE</scope>
    <source>
        <strain evidence="7">B-35</strain>
    </source>
</reference>
<gene>
    <name evidence="7" type="ORF">NEF87_003856</name>
</gene>
<evidence type="ECO:0000259" key="6">
    <source>
        <dbReference type="PROSITE" id="PS50850"/>
    </source>
</evidence>
<evidence type="ECO:0000256" key="1">
    <source>
        <dbReference type="ARBA" id="ARBA00004141"/>
    </source>
</evidence>
<feature type="transmembrane region" description="Helical" evidence="5">
    <location>
        <begin position="358"/>
        <end position="377"/>
    </location>
</feature>
<dbReference type="Proteomes" id="UP001208689">
    <property type="component" value="Chromosome"/>
</dbReference>
<feature type="transmembrane region" description="Helical" evidence="5">
    <location>
        <begin position="25"/>
        <end position="45"/>
    </location>
</feature>
<feature type="transmembrane region" description="Helical" evidence="5">
    <location>
        <begin position="89"/>
        <end position="108"/>
    </location>
</feature>
<feature type="transmembrane region" description="Helical" evidence="5">
    <location>
        <begin position="174"/>
        <end position="195"/>
    </location>
</feature>
<dbReference type="InterPro" id="IPR036259">
    <property type="entry name" value="MFS_trans_sf"/>
</dbReference>
<feature type="transmembrane region" description="Helical" evidence="5">
    <location>
        <begin position="265"/>
        <end position="283"/>
    </location>
</feature>
<dbReference type="InterPro" id="IPR001958">
    <property type="entry name" value="Tet-R_TetA/multi-R_MdtG-like"/>
</dbReference>
<name>A0ABY6HW06_9ARCH</name>
<feature type="transmembrane region" description="Helical" evidence="5">
    <location>
        <begin position="318"/>
        <end position="337"/>
    </location>
</feature>
<feature type="transmembrane region" description="Helical" evidence="5">
    <location>
        <begin position="146"/>
        <end position="168"/>
    </location>
</feature>
<feature type="transmembrane region" description="Helical" evidence="5">
    <location>
        <begin position="383"/>
        <end position="400"/>
    </location>
</feature>
<protein>
    <submittedName>
        <fullName evidence="7">Multidrug resistance protein MdtG</fullName>
    </submittedName>
</protein>
<organism evidence="7 8">
    <name type="scientific">Candidatus Lokiarchaeum ossiferum</name>
    <dbReference type="NCBI Taxonomy" id="2951803"/>
    <lineage>
        <taxon>Archaea</taxon>
        <taxon>Promethearchaeati</taxon>
        <taxon>Promethearchaeota</taxon>
        <taxon>Promethearchaeia</taxon>
        <taxon>Promethearchaeales</taxon>
        <taxon>Promethearchaeaceae</taxon>
        <taxon>Candidatus Lokiarchaeum</taxon>
    </lineage>
</organism>
<proteinExistence type="predicted"/>
<evidence type="ECO:0000313" key="7">
    <source>
        <dbReference type="EMBL" id="UYP47571.1"/>
    </source>
</evidence>
<evidence type="ECO:0000256" key="5">
    <source>
        <dbReference type="SAM" id="Phobius"/>
    </source>
</evidence>
<evidence type="ECO:0000256" key="4">
    <source>
        <dbReference type="ARBA" id="ARBA00023136"/>
    </source>
</evidence>
<dbReference type="PANTHER" id="PTHR24002">
    <property type="entry name" value="SOLUTE CARRIER FAMILY 22 MEMBER 18"/>
    <property type="match status" value="1"/>
</dbReference>
<dbReference type="PROSITE" id="PS00216">
    <property type="entry name" value="SUGAR_TRANSPORT_1"/>
    <property type="match status" value="1"/>
</dbReference>
<dbReference type="InterPro" id="IPR011701">
    <property type="entry name" value="MFS"/>
</dbReference>
<dbReference type="InterPro" id="IPR020846">
    <property type="entry name" value="MFS_dom"/>
</dbReference>
<evidence type="ECO:0000256" key="3">
    <source>
        <dbReference type="ARBA" id="ARBA00022989"/>
    </source>
</evidence>
<feature type="domain" description="Major facilitator superfamily (MFS) profile" evidence="6">
    <location>
        <begin position="23"/>
        <end position="403"/>
    </location>
</feature>
<keyword evidence="8" id="KW-1185">Reference proteome</keyword>
<feature type="transmembrane region" description="Helical" evidence="5">
    <location>
        <begin position="231"/>
        <end position="253"/>
    </location>
</feature>
<dbReference type="Gene3D" id="1.20.1250.20">
    <property type="entry name" value="MFS general substrate transporter like domains"/>
    <property type="match status" value="1"/>
</dbReference>
<accession>A0ABY6HW06</accession>
<feature type="transmembrane region" description="Helical" evidence="5">
    <location>
        <begin position="295"/>
        <end position="312"/>
    </location>
</feature>
<dbReference type="PRINTS" id="PR01035">
    <property type="entry name" value="TCRTETA"/>
</dbReference>
<comment type="subcellular location">
    <subcellularLocation>
        <location evidence="1">Membrane</location>
        <topology evidence="1">Multi-pass membrane protein</topology>
    </subcellularLocation>
</comment>
<sequence length="412" mass="45876">MSDIKKEHSSLSDKSSNFRLTPQHMIIYLIMFTEIIGFAIVYPILPYIGFDLGLNELEIGFIGSIFSFCQLFASPITGKLSDRFGRRPLLIFSQISTLMGFVLLGFAGKIWILVTARIIDGLFGSNMTVCQAALSDITAHENRTTVYSYSSGIFGAGLIVGPLIGGLLSTINYSVPMFVAAGISFLSIILVIFFIPETNNSQTTTLSIKFNEILPIKETKKYIKDNRTRKTLFLFFLYSFSFMLFINNFTLYVENKYQVGPDIASYYRTWIGILRVILQLFLMKSLLKKMGETKGFLTGAISLLICMVGLIFSWNYFIAFIPMIFLAYGTGMARPILTSRLTKSVKQSESATILGISNALNSLGQILTPIIGGAVLLHLNPNFLPLLSAIGFIFTIYMSTARNGEKNEKTLL</sequence>
<keyword evidence="3 5" id="KW-1133">Transmembrane helix</keyword>
<dbReference type="Pfam" id="PF07690">
    <property type="entry name" value="MFS_1"/>
    <property type="match status" value="1"/>
</dbReference>
<dbReference type="CDD" id="cd17330">
    <property type="entry name" value="MFS_SLC46_TetA_like"/>
    <property type="match status" value="1"/>
</dbReference>
<dbReference type="InterPro" id="IPR005829">
    <property type="entry name" value="Sugar_transporter_CS"/>
</dbReference>
<evidence type="ECO:0000313" key="8">
    <source>
        <dbReference type="Proteomes" id="UP001208689"/>
    </source>
</evidence>
<dbReference type="PROSITE" id="PS50850">
    <property type="entry name" value="MFS"/>
    <property type="match status" value="1"/>
</dbReference>
<keyword evidence="4 5" id="KW-0472">Membrane</keyword>
<dbReference type="EMBL" id="CP104013">
    <property type="protein sequence ID" value="UYP47571.1"/>
    <property type="molecule type" value="Genomic_DNA"/>
</dbReference>
<keyword evidence="2 5" id="KW-0812">Transmembrane</keyword>
<dbReference type="PANTHER" id="PTHR24002:SF3">
    <property type="entry name" value="SOLUTE CARRIER FAMILY 22 MEMBER 18"/>
    <property type="match status" value="1"/>
</dbReference>